<feature type="transmembrane region" description="Helical" evidence="8">
    <location>
        <begin position="40"/>
        <end position="58"/>
    </location>
</feature>
<dbReference type="GO" id="GO:0009234">
    <property type="term" value="P:menaquinone biosynthetic process"/>
    <property type="evidence" value="ECO:0007669"/>
    <property type="project" value="UniProtKB-UniRule"/>
</dbReference>
<dbReference type="Proteomes" id="UP000198846">
    <property type="component" value="Unassembled WGS sequence"/>
</dbReference>
<organism evidence="10 11">
    <name type="scientific">Bizionia paragorgiae</name>
    <dbReference type="NCBI Taxonomy" id="283786"/>
    <lineage>
        <taxon>Bacteria</taxon>
        <taxon>Pseudomonadati</taxon>
        <taxon>Bacteroidota</taxon>
        <taxon>Flavobacteriia</taxon>
        <taxon>Flavobacteriales</taxon>
        <taxon>Flavobacteriaceae</taxon>
        <taxon>Bizionia</taxon>
    </lineage>
</organism>
<comment type="function">
    <text evidence="8">Conversion of 1,4-dihydroxy-2-naphthoate (DHNA) to demethylmenaquinone (DMK).</text>
</comment>
<protein>
    <recommendedName>
        <fullName evidence="8 9">1,4-dihydroxy-2-naphthoate octaprenyltransferase</fullName>
        <shortName evidence="8">DHNA-octaprenyltransferase</shortName>
        <ecNumber evidence="8 9">2.5.1.74</ecNumber>
    </recommendedName>
</protein>
<comment type="catalytic activity">
    <reaction evidence="8">
        <text>an all-trans-polyprenyl diphosphate + 1,4-dihydroxy-2-naphthoate + H(+) = a 2-demethylmenaquinol + CO2 + diphosphate</text>
        <dbReference type="Rhea" id="RHEA:26478"/>
        <dbReference type="Rhea" id="RHEA-COMP:9563"/>
        <dbReference type="Rhea" id="RHEA-COMP:9564"/>
        <dbReference type="ChEBI" id="CHEBI:11173"/>
        <dbReference type="ChEBI" id="CHEBI:15378"/>
        <dbReference type="ChEBI" id="CHEBI:16526"/>
        <dbReference type="ChEBI" id="CHEBI:33019"/>
        <dbReference type="ChEBI" id="CHEBI:55437"/>
        <dbReference type="ChEBI" id="CHEBI:58914"/>
        <dbReference type="EC" id="2.5.1.74"/>
    </reaction>
</comment>
<evidence type="ECO:0000313" key="10">
    <source>
        <dbReference type="EMBL" id="SEA42210.1"/>
    </source>
</evidence>
<dbReference type="RefSeq" id="WP_092134804.1">
    <property type="nucleotide sequence ID" value="NZ_FNQK01000013.1"/>
</dbReference>
<dbReference type="PANTHER" id="PTHR13929:SF0">
    <property type="entry name" value="UBIA PRENYLTRANSFERASE DOMAIN-CONTAINING PROTEIN 1"/>
    <property type="match status" value="1"/>
</dbReference>
<feature type="transmembrane region" description="Helical" evidence="8">
    <location>
        <begin position="177"/>
        <end position="197"/>
    </location>
</feature>
<dbReference type="InterPro" id="IPR004657">
    <property type="entry name" value="MenA"/>
</dbReference>
<feature type="transmembrane region" description="Helical" evidence="8">
    <location>
        <begin position="96"/>
        <end position="113"/>
    </location>
</feature>
<feature type="transmembrane region" description="Helical" evidence="8">
    <location>
        <begin position="150"/>
        <end position="171"/>
    </location>
</feature>
<feature type="transmembrane region" description="Helical" evidence="8">
    <location>
        <begin position="225"/>
        <end position="245"/>
    </location>
</feature>
<comment type="pathway">
    <text evidence="8">Quinol/quinone metabolism; menaquinone biosynthesis; menaquinol from 1,4-dihydroxy-2-naphthoate: step 1/2.</text>
</comment>
<accession>A0A1H4B246</accession>
<evidence type="ECO:0000256" key="8">
    <source>
        <dbReference type="HAMAP-Rule" id="MF_01937"/>
    </source>
</evidence>
<feature type="transmembrane region" description="Helical" evidence="8">
    <location>
        <begin position="119"/>
        <end position="138"/>
    </location>
</feature>
<dbReference type="GO" id="GO:0005886">
    <property type="term" value="C:plasma membrane"/>
    <property type="evidence" value="ECO:0007669"/>
    <property type="project" value="UniProtKB-SubCell"/>
</dbReference>
<keyword evidence="3 8" id="KW-1003">Cell membrane</keyword>
<evidence type="ECO:0000256" key="5">
    <source>
        <dbReference type="ARBA" id="ARBA00022692"/>
    </source>
</evidence>
<name>A0A1H4B246_BIZPA</name>
<proteinExistence type="inferred from homology"/>
<comment type="similarity">
    <text evidence="8">Belongs to the MenA family. Type 1 subfamily.</text>
</comment>
<evidence type="ECO:0000256" key="7">
    <source>
        <dbReference type="ARBA" id="ARBA00023136"/>
    </source>
</evidence>
<dbReference type="GO" id="GO:0042371">
    <property type="term" value="P:vitamin K biosynthetic process"/>
    <property type="evidence" value="ECO:0007669"/>
    <property type="project" value="TreeGrafter"/>
</dbReference>
<dbReference type="HAMAP" id="MF_01937">
    <property type="entry name" value="MenA_1"/>
    <property type="match status" value="1"/>
</dbReference>
<keyword evidence="11" id="KW-1185">Reference proteome</keyword>
<dbReference type="GO" id="GO:0046428">
    <property type="term" value="F:1,4-dihydroxy-2-naphthoate polyprenyltransferase activity"/>
    <property type="evidence" value="ECO:0007669"/>
    <property type="project" value="UniProtKB-UniRule"/>
</dbReference>
<evidence type="ECO:0000313" key="11">
    <source>
        <dbReference type="Proteomes" id="UP000198846"/>
    </source>
</evidence>
<dbReference type="OrthoDB" id="9767568at2"/>
<dbReference type="EMBL" id="FNQK01000013">
    <property type="protein sequence ID" value="SEA42210.1"/>
    <property type="molecule type" value="Genomic_DNA"/>
</dbReference>
<dbReference type="NCBIfam" id="TIGR00751">
    <property type="entry name" value="menA"/>
    <property type="match status" value="1"/>
</dbReference>
<dbReference type="PROSITE" id="PS51257">
    <property type="entry name" value="PROKAR_LIPOPROTEIN"/>
    <property type="match status" value="1"/>
</dbReference>
<gene>
    <name evidence="8" type="primary">menA</name>
    <name evidence="10" type="ORF">SAMN04487990_1134</name>
</gene>
<reference evidence="10 11" key="1">
    <citation type="submission" date="2016-10" db="EMBL/GenBank/DDBJ databases">
        <authorList>
            <person name="de Groot N.N."/>
        </authorList>
    </citation>
    <scope>NUCLEOTIDE SEQUENCE [LARGE SCALE GENOMIC DNA]</scope>
    <source>
        <strain evidence="10 11">DSM 23842</strain>
    </source>
</reference>
<keyword evidence="5 8" id="KW-0812">Transmembrane</keyword>
<keyword evidence="4 8" id="KW-0808">Transferase</keyword>
<dbReference type="PANTHER" id="PTHR13929">
    <property type="entry name" value="1,4-DIHYDROXY-2-NAPHTHOATE OCTAPRENYLTRANSFERASE"/>
    <property type="match status" value="1"/>
</dbReference>
<dbReference type="STRING" id="283786.SAMN04487990_1134"/>
<dbReference type="PIRSF" id="PIRSF005355">
    <property type="entry name" value="UBIAD1"/>
    <property type="match status" value="1"/>
</dbReference>
<evidence type="ECO:0000256" key="3">
    <source>
        <dbReference type="ARBA" id="ARBA00022475"/>
    </source>
</evidence>
<evidence type="ECO:0000256" key="1">
    <source>
        <dbReference type="ARBA" id="ARBA00004141"/>
    </source>
</evidence>
<keyword evidence="6 8" id="KW-1133">Transmembrane helix</keyword>
<sequence length="300" mass="32753">MNRVSVWLSAMRLRTLPLSISGIIVAGCLAEYNGVFDWGIFLLAIGVTLSYQILSNLANDYGDGVKGTDNNDRIGPERGLQSGAISPQSMLNAIRLNVFISIVLTVLLIFMAFGSENLLLIFLFFVLGVLSVVAAIKYTVGDSAYGYRGLGDIFVFLFFGLVSVIGGYFLFAKQIDHVVFLPAITIGLLSTGVLNLNNMRDIESDIKSNKITKAVKLGAEGSKKYHYFLIVGALFTASLFGVLYYTSPYNLLFVIAYLPLIKHIITVKNNTIPKELDPELKKLALTTVLLSVLLGLGHLI</sequence>
<evidence type="ECO:0000256" key="6">
    <source>
        <dbReference type="ARBA" id="ARBA00022989"/>
    </source>
</evidence>
<dbReference type="Pfam" id="PF01040">
    <property type="entry name" value="UbiA"/>
    <property type="match status" value="1"/>
</dbReference>
<evidence type="ECO:0000256" key="4">
    <source>
        <dbReference type="ARBA" id="ARBA00022679"/>
    </source>
</evidence>
<dbReference type="Gene3D" id="1.10.357.140">
    <property type="entry name" value="UbiA prenyltransferase"/>
    <property type="match status" value="1"/>
</dbReference>
<dbReference type="InterPro" id="IPR044878">
    <property type="entry name" value="UbiA_sf"/>
</dbReference>
<dbReference type="InterPro" id="IPR000537">
    <property type="entry name" value="UbiA_prenyltransferase"/>
</dbReference>
<dbReference type="InterPro" id="IPR026046">
    <property type="entry name" value="UBIAD1"/>
</dbReference>
<evidence type="ECO:0000256" key="9">
    <source>
        <dbReference type="NCBIfam" id="TIGR00751"/>
    </source>
</evidence>
<dbReference type="UniPathway" id="UPA00079">
    <property type="reaction ID" value="UER00168"/>
</dbReference>
<dbReference type="CDD" id="cd13962">
    <property type="entry name" value="PT_UbiA_UBIAD1"/>
    <property type="match status" value="1"/>
</dbReference>
<evidence type="ECO:0000256" key="2">
    <source>
        <dbReference type="ARBA" id="ARBA00022428"/>
    </source>
</evidence>
<keyword evidence="2 8" id="KW-0474">Menaquinone biosynthesis</keyword>
<dbReference type="AlphaFoldDB" id="A0A1H4B246"/>
<comment type="subcellular location">
    <subcellularLocation>
        <location evidence="8">Cell membrane</location>
        <topology evidence="8">Multi-pass membrane protein</topology>
    </subcellularLocation>
    <subcellularLocation>
        <location evidence="1">Membrane</location>
        <topology evidence="1">Multi-pass membrane protein</topology>
    </subcellularLocation>
</comment>
<dbReference type="EC" id="2.5.1.74" evidence="8 9"/>
<keyword evidence="7 8" id="KW-0472">Membrane</keyword>